<keyword evidence="1" id="KW-0732">Signal</keyword>
<comment type="caution">
    <text evidence="3">The sequence shown here is derived from an EMBL/GenBank/DDBJ whole genome shotgun (WGS) entry which is preliminary data.</text>
</comment>
<dbReference type="InterPro" id="IPR003961">
    <property type="entry name" value="FN3_dom"/>
</dbReference>
<dbReference type="Gene3D" id="2.60.40.10">
    <property type="entry name" value="Immunoglobulins"/>
    <property type="match status" value="6"/>
</dbReference>
<feature type="domain" description="Fibronectin type-III" evidence="2">
    <location>
        <begin position="207"/>
        <end position="281"/>
    </location>
</feature>
<evidence type="ECO:0000313" key="4">
    <source>
        <dbReference type="Proteomes" id="UP001208017"/>
    </source>
</evidence>
<evidence type="ECO:0000256" key="1">
    <source>
        <dbReference type="SAM" id="SignalP"/>
    </source>
</evidence>
<sequence>MVKSSKLVSLLLMFLMVLQLVSPAFTAQAATPGPTNLTYKFNTPSDISLSWTALTGATEYRVYELTSGTPVQLAKASSNVRNLTGLTPGQHVYAVSAIMSGVETDLSNQVAVDVVYPTMQPPASLTHTVSNVNDVTLRWTASANAQSYNVFQVVDGKIKLLGNTVSITYFVSNVPQTATFYVTSVNSMYGESAQSAPLNVSLSFPDMQPPTGLTHTVSNGNDVVLKWNSATYANSYNIYKVVDGKRQFFTNYSSTARSMPNHPEGTFTYEVTSVSDRFGESKTSSTLTFTLVYPTMQPPANFKSSFSNGNDLNLSWSTATNAVSYNLYQIENGQRKLIANVVSPNRAITNMPEGNFKFEVTSYNSRFGESQPSVLDVAVVYPKMQAPANGKYFVSNGNDMTLRWDAALYANSYNIYKLVNGQRELVVNTTATVRTFENVPQGDFNYVVTSVSSRFGESVEGAEIATKIVHPVMLPPKTFTATMQNGNDVLLTWASSLYATSYNMYQIVDGQKKLLFKYNGTGRILPKMQHGTYTYVVHSVSDRFGESLEGTTATIFVDVPEIKAPSVKLDMTGPFSAKLTWGTIDYAQSYNIYRLLNGESQLIGSTTALTYNLVDLIKTENYEFVVTAAHDSYGESKNSNIVSPKFDLIPPVTEVSGGINSWYKGAAVITLAPYDIGGSGLDKTFYSVDDRAYEEGTSIFVSGEGAHTVKFYTIDKAGNIETVKTAEVKIDQTKPTVTDNYAEGITNLVLTATDDFSGIKNVYYVINGEEFGAGTEIAITPNMRTLMYFAMDNAGNRTDDVILKLNPDETAPVTVSDISEEWTAQDVNVTLTATDDLSGVASTIYTIGQQKNQQGTTFTVTDEGETNVRYFSTDNAGNTERPNVKTIKIDKTAPVTNANVTEGFWYKGDHRVVLSVQEEHSGLKALYYSLDGAAYVEGKSFGDLAEGEHTVTFYAEDNVGHKEAPQTITFMVDTQAPVTEHTVVQSGATQVINLTATDNLSGVAKTYYSTDGVSFTEGNSLILDGTQPSAAVTYYSVDVAGNMEEPKTHKIISDILPPVTLSNVPEKWVKNDFAVALTATDDLSGVAKTTYAVDESAFQEGNEFIVSEEGTHKVEFFSVDNVGNVEVKQEAELKLDKTAPVTVSNLTDGLVTKAATVELSATDNLSGLKKTTFLVNGEQVNGTSFEINAVGKYTVEYWSEDQAGNIEDKHVINVLIDNSAPTTVSNVQDVWSKTDVFGTLTATDDLSGVDKTFYSIGGTDFQDGTEFSFTEEGRHKVSFYSVDKAGNVEAVQTQDVLIDKTAPVTTSDLKDGYVNPNTVYTLAATDNLSGVKKTFFTVNGEAGEGDTLQIGGAGEYVIEYYSVDNAGNVEKPHKFTLYVDNKPPVTVSDASADWTNQDITVTLTATDDQSGVDKTYYAVDGGEFVEGTTIAITEPGIHNIIFYSVDKAGNVEAKQTAEVKLDKQAPVTTADAPQGWVNQDVAVTLTATDDLSGVKKTYYSVNGAEFVAGTDISIHESGLHKVTYYSVDNAGNVEEKKTIEVLIDEQAPVTAADAPQGWQNADVTVTLTATDDLSGVDKTFYSVDGGEFVEGTTVSITEPGTHKVTFYSVDKAGNIEAKKTIEVPIDELPPVTTSDIQDIWTNQDVPVTLTATDDLSGVKTTYYSVDGAAEQEGTSFTVTGEGIHTVTFYSVDNAGNIEQANTAEVKIDKTAPTVTLAPLKSEYVMGDKLTLSYTATDNLSGIASSVMTINGKEVANGTTLTLQPGEYTVQVTATDNAGNKTTTTVQQKFVVAILAEMEVTPMVINPNPGIFTVRLTMPKGYKYNFDIPTVSVNGAKVRGNGNPEGQAASGMFKFERMDVEKWIMPETTLVFRGYTKDGYLVIAKKTVKVNDADGGKGNTKGNGKGK</sequence>
<dbReference type="InterPro" id="IPR013783">
    <property type="entry name" value="Ig-like_fold"/>
</dbReference>
<reference evidence="3 4" key="1">
    <citation type="submission" date="2022-11" db="EMBL/GenBank/DDBJ databases">
        <title>Study of microbial diversity in lake waters.</title>
        <authorList>
            <person name="Zhang J."/>
        </authorList>
    </citation>
    <scope>NUCLEOTIDE SEQUENCE [LARGE SCALE GENOMIC DNA]</scope>
    <source>
        <strain evidence="3 4">DT12</strain>
    </source>
</reference>
<dbReference type="Gene3D" id="3.30.1920.20">
    <property type="match status" value="13"/>
</dbReference>
<name>A0ABT3WXR2_9BACL</name>
<feature type="domain" description="Fibronectin type-III" evidence="2">
    <location>
        <begin position="1712"/>
        <end position="1780"/>
    </location>
</feature>
<dbReference type="SMART" id="SM00060">
    <property type="entry name" value="FN3"/>
    <property type="match status" value="7"/>
</dbReference>
<feature type="domain" description="Fibronectin type-III" evidence="2">
    <location>
        <begin position="296"/>
        <end position="370"/>
    </location>
</feature>
<organism evidence="3 4">
    <name type="scientific">Tumebacillus lacus</name>
    <dbReference type="NCBI Taxonomy" id="2995335"/>
    <lineage>
        <taxon>Bacteria</taxon>
        <taxon>Bacillati</taxon>
        <taxon>Bacillota</taxon>
        <taxon>Bacilli</taxon>
        <taxon>Bacillales</taxon>
        <taxon>Alicyclobacillaceae</taxon>
        <taxon>Tumebacillus</taxon>
    </lineage>
</organism>
<gene>
    <name evidence="3" type="ORF">OS242_05785</name>
</gene>
<dbReference type="EMBL" id="JAPMLT010000002">
    <property type="protein sequence ID" value="MCX7569465.1"/>
    <property type="molecule type" value="Genomic_DNA"/>
</dbReference>
<feature type="domain" description="Fibronectin type-III" evidence="2">
    <location>
        <begin position="473"/>
        <end position="547"/>
    </location>
</feature>
<dbReference type="InterPro" id="IPR022038">
    <property type="entry name" value="Ig-like_bact"/>
</dbReference>
<feature type="domain" description="Fibronectin type-III" evidence="2">
    <location>
        <begin position="121"/>
        <end position="192"/>
    </location>
</feature>
<evidence type="ECO:0000259" key="2">
    <source>
        <dbReference type="SMART" id="SM00060"/>
    </source>
</evidence>
<dbReference type="SUPFAM" id="SSF49265">
    <property type="entry name" value="Fibronectin type III"/>
    <property type="match status" value="3"/>
</dbReference>
<feature type="domain" description="Fibronectin type-III" evidence="2">
    <location>
        <begin position="560"/>
        <end position="636"/>
    </location>
</feature>
<keyword evidence="4" id="KW-1185">Reference proteome</keyword>
<feature type="signal peptide" evidence="1">
    <location>
        <begin position="1"/>
        <end position="29"/>
    </location>
</feature>
<evidence type="ECO:0000313" key="3">
    <source>
        <dbReference type="EMBL" id="MCX7569465.1"/>
    </source>
</evidence>
<dbReference type="InterPro" id="IPR058094">
    <property type="entry name" value="Ig-like_OmpL47-like"/>
</dbReference>
<dbReference type="Pfam" id="PF12245">
    <property type="entry name" value="Big_3_2"/>
    <property type="match status" value="3"/>
</dbReference>
<dbReference type="Proteomes" id="UP001208017">
    <property type="component" value="Unassembled WGS sequence"/>
</dbReference>
<proteinExistence type="predicted"/>
<feature type="domain" description="Fibronectin type-III" evidence="2">
    <location>
        <begin position="31"/>
        <end position="103"/>
    </location>
</feature>
<dbReference type="InterPro" id="IPR036116">
    <property type="entry name" value="FN3_sf"/>
</dbReference>
<feature type="chain" id="PRO_5047215797" evidence="1">
    <location>
        <begin position="30"/>
        <end position="1906"/>
    </location>
</feature>
<accession>A0ABT3WXR2</accession>
<protein>
    <submittedName>
        <fullName evidence="3">Ig-like domain repeat protein</fullName>
    </submittedName>
</protein>
<dbReference type="RefSeq" id="WP_267150707.1">
    <property type="nucleotide sequence ID" value="NZ_JAPMLT010000002.1"/>
</dbReference>
<dbReference type="NCBIfam" id="NF047446">
    <property type="entry name" value="barrel_OmpL47"/>
    <property type="match status" value="12"/>
</dbReference>